<evidence type="ECO:0000313" key="8">
    <source>
        <dbReference type="EMBL" id="KAK5581777.1"/>
    </source>
</evidence>
<dbReference type="PROSITE" id="PS00062">
    <property type="entry name" value="ALDOKETO_REDUCTASE_2"/>
    <property type="match status" value="1"/>
</dbReference>
<dbReference type="Gene3D" id="3.20.20.100">
    <property type="entry name" value="NADP-dependent oxidoreductase domain"/>
    <property type="match status" value="1"/>
</dbReference>
<dbReference type="InterPro" id="IPR023210">
    <property type="entry name" value="NADP_OxRdtase_dom"/>
</dbReference>
<dbReference type="GO" id="GO:0016491">
    <property type="term" value="F:oxidoreductase activity"/>
    <property type="evidence" value="ECO:0007669"/>
    <property type="project" value="UniProtKB-KW"/>
</dbReference>
<dbReference type="PROSITE" id="PS00798">
    <property type="entry name" value="ALDOKETO_REDUCTASE_1"/>
    <property type="match status" value="1"/>
</dbReference>
<dbReference type="PRINTS" id="PR00069">
    <property type="entry name" value="ALDKETRDTASE"/>
</dbReference>
<gene>
    <name evidence="8" type="ORF">RB653_003355</name>
</gene>
<dbReference type="EMBL" id="JAVFKY010000001">
    <property type="protein sequence ID" value="KAK5581777.1"/>
    <property type="molecule type" value="Genomic_DNA"/>
</dbReference>
<evidence type="ECO:0000256" key="5">
    <source>
        <dbReference type="PIRSR" id="PIRSR000097-2"/>
    </source>
</evidence>
<feature type="domain" description="NADP-dependent oxidoreductase" evidence="7">
    <location>
        <begin position="17"/>
        <end position="278"/>
    </location>
</feature>
<evidence type="ECO:0000256" key="6">
    <source>
        <dbReference type="PIRSR" id="PIRSR000097-3"/>
    </source>
</evidence>
<dbReference type="Pfam" id="PF00248">
    <property type="entry name" value="Aldo_ket_red"/>
    <property type="match status" value="1"/>
</dbReference>
<dbReference type="CDD" id="cd19071">
    <property type="entry name" value="AKR_AKR1-5-like"/>
    <property type="match status" value="1"/>
</dbReference>
<proteinExistence type="inferred from homology"/>
<comment type="similarity">
    <text evidence="1">Belongs to the aldo/keto reductase family.</text>
</comment>
<evidence type="ECO:0000256" key="3">
    <source>
        <dbReference type="ARBA" id="ARBA00038955"/>
    </source>
</evidence>
<evidence type="ECO:0000313" key="9">
    <source>
        <dbReference type="Proteomes" id="UP001344447"/>
    </source>
</evidence>
<keyword evidence="9" id="KW-1185">Reference proteome</keyword>
<dbReference type="InterPro" id="IPR036812">
    <property type="entry name" value="NAD(P)_OxRdtase_dom_sf"/>
</dbReference>
<reference evidence="8 9" key="1">
    <citation type="submission" date="2023-11" db="EMBL/GenBank/DDBJ databases">
        <title>Dfirmibasis_genome.</title>
        <authorList>
            <person name="Edelbroek B."/>
            <person name="Kjellin J."/>
            <person name="Jerlstrom-Hultqvist J."/>
            <person name="Soderbom F."/>
        </authorList>
    </citation>
    <scope>NUCLEOTIDE SEQUENCE [LARGE SCALE GENOMIC DNA]</scope>
    <source>
        <strain evidence="8 9">TNS-C-14</strain>
    </source>
</reference>
<dbReference type="PIRSF" id="PIRSF000097">
    <property type="entry name" value="AKR"/>
    <property type="match status" value="1"/>
</dbReference>
<feature type="site" description="Lowers pKa of active site Tyr" evidence="6">
    <location>
        <position position="79"/>
    </location>
</feature>
<dbReference type="EC" id="1.1.1.21" evidence="3"/>
<dbReference type="PANTHER" id="PTHR11732">
    <property type="entry name" value="ALDO/KETO REDUCTASE"/>
    <property type="match status" value="1"/>
</dbReference>
<sequence>MEPSYKLSSGHNIPLVGFGTWKAETTLVGKAVEAALDAGYRHIDCAAVYLNEKEVGEAFTKKFITEGKIKREDVFITSKLWNTFHKKQHVRPALERTLSDLGLQYLDLYLVHWPVAFEYSSDDIKTSGSTQEFVSIRETWEEMEKLVDAGLVKSIGLSNFNVQGLMEVLSYARIKPAANQVELHPFLSQPELKKFCDKNNIHLTAYSPLGSGAFVDNQEVASIAKKYNKSIPNVLCKWAVQKNFSVIPKSSTPSRVAENFDIFNFTIDEADMLSLDNMDKNLRTCDPAKFWGVPLFN</sequence>
<keyword evidence="2" id="KW-0560">Oxidoreductase</keyword>
<feature type="active site" description="Proton donor" evidence="4">
    <location>
        <position position="49"/>
    </location>
</feature>
<name>A0AAN7TZ40_9MYCE</name>
<dbReference type="SUPFAM" id="SSF51430">
    <property type="entry name" value="NAD(P)-linked oxidoreductase"/>
    <property type="match status" value="1"/>
</dbReference>
<protein>
    <recommendedName>
        <fullName evidence="3">aldose reductase</fullName>
        <ecNumber evidence="3">1.1.1.21</ecNumber>
    </recommendedName>
</protein>
<feature type="binding site" evidence="5">
    <location>
        <position position="112"/>
    </location>
    <ligand>
        <name>substrate</name>
    </ligand>
</feature>
<dbReference type="InterPro" id="IPR020471">
    <property type="entry name" value="AKR"/>
</dbReference>
<dbReference type="FunFam" id="3.20.20.100:FF:000007">
    <property type="entry name" value="NAD(P)H-dependent D-xylose reductase xyl1"/>
    <property type="match status" value="1"/>
</dbReference>
<evidence type="ECO:0000259" key="7">
    <source>
        <dbReference type="Pfam" id="PF00248"/>
    </source>
</evidence>
<evidence type="ECO:0000256" key="4">
    <source>
        <dbReference type="PIRSR" id="PIRSR000097-1"/>
    </source>
</evidence>
<dbReference type="AlphaFoldDB" id="A0AAN7TZ40"/>
<comment type="caution">
    <text evidence="8">The sequence shown here is derived from an EMBL/GenBank/DDBJ whole genome shotgun (WGS) entry which is preliminary data.</text>
</comment>
<dbReference type="InterPro" id="IPR018170">
    <property type="entry name" value="Aldo/ket_reductase_CS"/>
</dbReference>
<evidence type="ECO:0000256" key="1">
    <source>
        <dbReference type="ARBA" id="ARBA00007905"/>
    </source>
</evidence>
<accession>A0AAN7TZ40</accession>
<organism evidence="8 9">
    <name type="scientific">Dictyostelium firmibasis</name>
    <dbReference type="NCBI Taxonomy" id="79012"/>
    <lineage>
        <taxon>Eukaryota</taxon>
        <taxon>Amoebozoa</taxon>
        <taxon>Evosea</taxon>
        <taxon>Eumycetozoa</taxon>
        <taxon>Dictyostelia</taxon>
        <taxon>Dictyosteliales</taxon>
        <taxon>Dictyosteliaceae</taxon>
        <taxon>Dictyostelium</taxon>
    </lineage>
</organism>
<evidence type="ECO:0000256" key="2">
    <source>
        <dbReference type="ARBA" id="ARBA00023002"/>
    </source>
</evidence>
<dbReference type="Proteomes" id="UP001344447">
    <property type="component" value="Unassembled WGS sequence"/>
</dbReference>